<reference evidence="6 7" key="1">
    <citation type="journal article" date="2016" name="Genome Biol. Evol.">
        <title>Draft genome sequence of an aflatoxigenic Aspergillus species, A. bombycis.</title>
        <authorList>
            <person name="Moore G.G."/>
            <person name="Mack B.M."/>
            <person name="Beltz S.B."/>
            <person name="Gilbert M.K."/>
        </authorList>
    </citation>
    <scope>NUCLEOTIDE SEQUENCE [LARGE SCALE GENOMIC DNA]</scope>
    <source>
        <strain evidence="7">NRRL 26010</strain>
    </source>
</reference>
<dbReference type="OrthoDB" id="432970at2759"/>
<evidence type="ECO:0000256" key="1">
    <source>
        <dbReference type="ARBA" id="ARBA00022723"/>
    </source>
</evidence>
<evidence type="ECO:0000313" key="6">
    <source>
        <dbReference type="EMBL" id="OGM41562.1"/>
    </source>
</evidence>
<dbReference type="PROSITE" id="PS01360">
    <property type="entry name" value="ZF_MYND_1"/>
    <property type="match status" value="1"/>
</dbReference>
<accession>A0A1F7ZQ40</accession>
<dbReference type="Gene3D" id="6.10.140.2220">
    <property type="match status" value="1"/>
</dbReference>
<dbReference type="Pfam" id="PF01753">
    <property type="entry name" value="zf-MYND"/>
    <property type="match status" value="1"/>
</dbReference>
<evidence type="ECO:0000259" key="5">
    <source>
        <dbReference type="PROSITE" id="PS50865"/>
    </source>
</evidence>
<keyword evidence="7" id="KW-1185">Reference proteome</keyword>
<protein>
    <recommendedName>
        <fullName evidence="5">MYND-type domain-containing protein</fullName>
    </recommendedName>
</protein>
<dbReference type="RefSeq" id="XP_022385279.1">
    <property type="nucleotide sequence ID" value="XM_022537476.1"/>
</dbReference>
<gene>
    <name evidence="6" type="ORF">ABOM_010348</name>
</gene>
<sequence length="233" mass="26937">MANQNDMSNCSSTSCRNPGTRRCTGCQLAEYCSPACQRAHWDIHKEACMGAKKYNCFIVRATPIDPAKENPTDADYIEPMPLASYGEWFAELEEVLRITRWTGILEPGRFYSHRPVNHWHYHVYQQHEKTETPRNRLMSQCFDKEIHGDVAVVRSSDVRVKDYSTEFSRTELVRTLGFYKNINAGDETFRRSKIETAGNTRLSLEVIDVAAPRDYIFDNTPGRIKPWKLSDFE</sequence>
<comment type="caution">
    <text evidence="6">The sequence shown here is derived from an EMBL/GenBank/DDBJ whole genome shotgun (WGS) entry which is preliminary data.</text>
</comment>
<dbReference type="AlphaFoldDB" id="A0A1F7ZQ40"/>
<dbReference type="InterPro" id="IPR002893">
    <property type="entry name" value="Znf_MYND"/>
</dbReference>
<evidence type="ECO:0000256" key="3">
    <source>
        <dbReference type="ARBA" id="ARBA00022833"/>
    </source>
</evidence>
<dbReference type="GO" id="GO:0008270">
    <property type="term" value="F:zinc ion binding"/>
    <property type="evidence" value="ECO:0007669"/>
    <property type="project" value="UniProtKB-KW"/>
</dbReference>
<dbReference type="EMBL" id="LYCR01000109">
    <property type="protein sequence ID" value="OGM41562.1"/>
    <property type="molecule type" value="Genomic_DNA"/>
</dbReference>
<dbReference type="Proteomes" id="UP000179179">
    <property type="component" value="Unassembled WGS sequence"/>
</dbReference>
<keyword evidence="1" id="KW-0479">Metal-binding</keyword>
<dbReference type="GeneID" id="34453738"/>
<evidence type="ECO:0000256" key="4">
    <source>
        <dbReference type="PROSITE-ProRule" id="PRU00134"/>
    </source>
</evidence>
<name>A0A1F7ZQ40_9EURO</name>
<dbReference type="SUPFAM" id="SSF144232">
    <property type="entry name" value="HIT/MYND zinc finger-like"/>
    <property type="match status" value="1"/>
</dbReference>
<organism evidence="6 7">
    <name type="scientific">Aspergillus bombycis</name>
    <dbReference type="NCBI Taxonomy" id="109264"/>
    <lineage>
        <taxon>Eukaryota</taxon>
        <taxon>Fungi</taxon>
        <taxon>Dikarya</taxon>
        <taxon>Ascomycota</taxon>
        <taxon>Pezizomycotina</taxon>
        <taxon>Eurotiomycetes</taxon>
        <taxon>Eurotiomycetidae</taxon>
        <taxon>Eurotiales</taxon>
        <taxon>Aspergillaceae</taxon>
        <taxon>Aspergillus</taxon>
    </lineage>
</organism>
<dbReference type="PROSITE" id="PS50865">
    <property type="entry name" value="ZF_MYND_2"/>
    <property type="match status" value="1"/>
</dbReference>
<proteinExistence type="predicted"/>
<keyword evidence="2 4" id="KW-0863">Zinc-finger</keyword>
<evidence type="ECO:0000256" key="2">
    <source>
        <dbReference type="ARBA" id="ARBA00022771"/>
    </source>
</evidence>
<feature type="domain" description="MYND-type" evidence="5">
    <location>
        <begin position="7"/>
        <end position="48"/>
    </location>
</feature>
<evidence type="ECO:0000313" key="7">
    <source>
        <dbReference type="Proteomes" id="UP000179179"/>
    </source>
</evidence>
<keyword evidence="3" id="KW-0862">Zinc</keyword>